<feature type="region of interest" description="Disordered" evidence="1">
    <location>
        <begin position="448"/>
        <end position="483"/>
    </location>
</feature>
<dbReference type="AlphaFoldDB" id="A0A9N8HQN3"/>
<name>A0A9N8HQN3_9STRA</name>
<evidence type="ECO:0000313" key="2">
    <source>
        <dbReference type="EMBL" id="CAB9521290.1"/>
    </source>
</evidence>
<dbReference type="Proteomes" id="UP001153069">
    <property type="component" value="Unassembled WGS sequence"/>
</dbReference>
<keyword evidence="3" id="KW-1185">Reference proteome</keyword>
<protein>
    <submittedName>
        <fullName evidence="2">Uncharacterized protein</fullName>
    </submittedName>
</protein>
<organism evidence="2 3">
    <name type="scientific">Seminavis robusta</name>
    <dbReference type="NCBI Taxonomy" id="568900"/>
    <lineage>
        <taxon>Eukaryota</taxon>
        <taxon>Sar</taxon>
        <taxon>Stramenopiles</taxon>
        <taxon>Ochrophyta</taxon>
        <taxon>Bacillariophyta</taxon>
        <taxon>Bacillariophyceae</taxon>
        <taxon>Bacillariophycidae</taxon>
        <taxon>Naviculales</taxon>
        <taxon>Naviculaceae</taxon>
        <taxon>Seminavis</taxon>
    </lineage>
</organism>
<feature type="compositionally biased region" description="Polar residues" evidence="1">
    <location>
        <begin position="448"/>
        <end position="476"/>
    </location>
</feature>
<reference evidence="2" key="1">
    <citation type="submission" date="2020-06" db="EMBL/GenBank/DDBJ databases">
        <authorList>
            <consortium name="Plant Systems Biology data submission"/>
        </authorList>
    </citation>
    <scope>NUCLEOTIDE SEQUENCE</scope>
    <source>
        <strain evidence="2">D6</strain>
    </source>
</reference>
<evidence type="ECO:0000313" key="3">
    <source>
        <dbReference type="Proteomes" id="UP001153069"/>
    </source>
</evidence>
<dbReference type="EMBL" id="CAICTM010001180">
    <property type="protein sequence ID" value="CAB9521290.1"/>
    <property type="molecule type" value="Genomic_DNA"/>
</dbReference>
<comment type="caution">
    <text evidence="2">The sequence shown here is derived from an EMBL/GenBank/DDBJ whole genome shotgun (WGS) entry which is preliminary data.</text>
</comment>
<evidence type="ECO:0000256" key="1">
    <source>
        <dbReference type="SAM" id="MobiDB-lite"/>
    </source>
</evidence>
<gene>
    <name evidence="2" type="ORF">SEMRO_1182_G249900.1</name>
</gene>
<proteinExistence type="predicted"/>
<accession>A0A9N8HQN3</accession>
<sequence>MEVEEDGLVGDIRDNVGKSAEKKQKSALKHFDGFLRLWFKHRGEPYRHYSQLFHENTEDSNRFWDALMGGMFSYFATGCNGELGFESVNGYASSIKAYYTDKWRHNTYKCPVFGKQSWATLRRKLRTLFEERARQSGQKLTNPHQASTQDDMMAMVYSCLWLATGDAAVFLLMNIASLHYSGRSSEVALNRWSHLSSWQICELHFKYTVLSTYLKRQKLGEETNLTLFPHRENFFEDIYFGMIYRIIMLPDNDDYLFPKFAEKALHQSKEGRNDSKLVPEFVSQVFAHDTANRWSQTVRELLVASMLRYFDKVETAIQNAPHKDFGKRSEDHPFISTIYEYCSRAGVSETTFEAWQAEVKEGFFGDNLPALQIKLWPDSARNNRDPRTGTTLVDRRCLMDHYNTLAHHTEGLHLQVVKMRQEMSELRTGQAHLIGMVQAMLASQQGSRTFNGSGIDSPTAVSQSSPGAVSRSPGTDTQEEGRKADSELYVTKFTVGFAKLGSSPTIASVFFYFFDAPAITAYERELEEQEEEKPSRSLTCKFSRVKKTVRVMLLFVEEYPPDKPTLSTELMPWQEDLRELSQAAEEALRKEIFPQDENKKVKQSHLEATAVKQKIKEWQDETSELYRQLPSNTPKEVADWFSTENTQKTKLLKRKRKASTAVESVD</sequence>